<organism evidence="1">
    <name type="scientific">freshwater metagenome</name>
    <dbReference type="NCBI Taxonomy" id="449393"/>
    <lineage>
        <taxon>unclassified sequences</taxon>
        <taxon>metagenomes</taxon>
        <taxon>ecological metagenomes</taxon>
    </lineage>
</organism>
<proteinExistence type="predicted"/>
<dbReference type="AlphaFoldDB" id="A0A6J6YA04"/>
<accession>A0A6J6YA04</accession>
<evidence type="ECO:0000313" key="1">
    <source>
        <dbReference type="EMBL" id="CAB4805849.1"/>
    </source>
</evidence>
<name>A0A6J6YA04_9ZZZZ</name>
<sequence length="123" mass="14381">MWKPEELNIEGTSYVDNRILVKVLIENVARLAHMHPVVVIDGIETNKAMNNSLHAVESQHLPNWRGVWIDVREQSTTLRLRPHHVSNPREFKLCDRCAVDLLWHYRLKLNKASRHKLGHLLRG</sequence>
<protein>
    <submittedName>
        <fullName evidence="1">Unannotated protein</fullName>
    </submittedName>
</protein>
<reference evidence="1" key="1">
    <citation type="submission" date="2020-05" db="EMBL/GenBank/DDBJ databases">
        <authorList>
            <person name="Chiriac C."/>
            <person name="Salcher M."/>
            <person name="Ghai R."/>
            <person name="Kavagutti S V."/>
        </authorList>
    </citation>
    <scope>NUCLEOTIDE SEQUENCE</scope>
</reference>
<dbReference type="EMBL" id="CAFAAH010000212">
    <property type="protein sequence ID" value="CAB4805849.1"/>
    <property type="molecule type" value="Genomic_DNA"/>
</dbReference>
<gene>
    <name evidence="1" type="ORF">UFOPK2996_01324</name>
</gene>